<name>A0A7J6KL07_PERCH</name>
<dbReference type="EMBL" id="JAAPAO010002465">
    <property type="protein sequence ID" value="KAF4647654.1"/>
    <property type="molecule type" value="Genomic_DNA"/>
</dbReference>
<gene>
    <name evidence="2" type="ORF">FOL47_004328</name>
</gene>
<keyword evidence="3" id="KW-1185">Reference proteome</keyword>
<reference evidence="2 3" key="1">
    <citation type="submission" date="2020-04" db="EMBL/GenBank/DDBJ databases">
        <title>Perkinsus chesapeaki whole genome sequence.</title>
        <authorList>
            <person name="Bogema D.R."/>
        </authorList>
    </citation>
    <scope>NUCLEOTIDE SEQUENCE [LARGE SCALE GENOMIC DNA]</scope>
    <source>
        <strain evidence="2">ATCC PRA-425</strain>
    </source>
</reference>
<organism evidence="2 3">
    <name type="scientific">Perkinsus chesapeaki</name>
    <name type="common">Clam parasite</name>
    <name type="synonym">Perkinsus andrewsi</name>
    <dbReference type="NCBI Taxonomy" id="330153"/>
    <lineage>
        <taxon>Eukaryota</taxon>
        <taxon>Sar</taxon>
        <taxon>Alveolata</taxon>
        <taxon>Perkinsozoa</taxon>
        <taxon>Perkinsea</taxon>
        <taxon>Perkinsida</taxon>
        <taxon>Perkinsidae</taxon>
        <taxon>Perkinsus</taxon>
    </lineage>
</organism>
<dbReference type="AlphaFoldDB" id="A0A7J6KL07"/>
<sequence>SERHYVDAVIEALTSEQSQSSNSGGGNQAPQTSSGSVGSVSTGAAPETLGRLRAPLDVFKLPLEYTNFEGPTTATPYSAFKGSVQTSEKFYGLSHGSDSMLFLFRHLGKSLRSEIITHLGTEQPAPEAIWDYLDSRFLKTDTSEAASERWEALRQQAGERVDDFYARVKGEWMLFSRVSGVTLPLPFVSAKFVGGLLPEIKTPLEASCGHQLAKLPLEEARDAALFHEAKVAKKSDNGLRKPSLGKRGNGGQQQRASSESLAPAGPRERPDNEP</sequence>
<feature type="compositionally biased region" description="Low complexity" evidence="1">
    <location>
        <begin position="32"/>
        <end position="43"/>
    </location>
</feature>
<comment type="caution">
    <text evidence="2">The sequence shown here is derived from an EMBL/GenBank/DDBJ whole genome shotgun (WGS) entry which is preliminary data.</text>
</comment>
<proteinExistence type="predicted"/>
<feature type="region of interest" description="Disordered" evidence="1">
    <location>
        <begin position="13"/>
        <end position="44"/>
    </location>
</feature>
<feature type="region of interest" description="Disordered" evidence="1">
    <location>
        <begin position="231"/>
        <end position="274"/>
    </location>
</feature>
<feature type="non-terminal residue" evidence="2">
    <location>
        <position position="274"/>
    </location>
</feature>
<accession>A0A7J6KL07</accession>
<dbReference type="OrthoDB" id="468096at2759"/>
<protein>
    <submittedName>
        <fullName evidence="2">Uncharacterized protein</fullName>
    </submittedName>
</protein>
<evidence type="ECO:0000313" key="2">
    <source>
        <dbReference type="EMBL" id="KAF4647654.1"/>
    </source>
</evidence>
<feature type="non-terminal residue" evidence="2">
    <location>
        <position position="1"/>
    </location>
</feature>
<evidence type="ECO:0000313" key="3">
    <source>
        <dbReference type="Proteomes" id="UP000591131"/>
    </source>
</evidence>
<evidence type="ECO:0000256" key="1">
    <source>
        <dbReference type="SAM" id="MobiDB-lite"/>
    </source>
</evidence>
<dbReference type="Proteomes" id="UP000591131">
    <property type="component" value="Unassembled WGS sequence"/>
</dbReference>